<evidence type="ECO:0000256" key="1">
    <source>
        <dbReference type="ARBA" id="ARBA00001946"/>
    </source>
</evidence>
<dbReference type="GO" id="GO:0046872">
    <property type="term" value="F:metal ion binding"/>
    <property type="evidence" value="ECO:0007669"/>
    <property type="project" value="UniProtKB-KW"/>
</dbReference>
<dbReference type="GO" id="GO:0004659">
    <property type="term" value="F:prenyltransferase activity"/>
    <property type="evidence" value="ECO:0007669"/>
    <property type="project" value="InterPro"/>
</dbReference>
<protein>
    <submittedName>
        <fullName evidence="7">Polyprenyl synthetase family protein</fullName>
    </submittedName>
</protein>
<dbReference type="InterPro" id="IPR033749">
    <property type="entry name" value="Polyprenyl_synt_CS"/>
</dbReference>
<dbReference type="SFLD" id="SFLDS00005">
    <property type="entry name" value="Isoprenoid_Synthase_Type_I"/>
    <property type="match status" value="1"/>
</dbReference>
<evidence type="ECO:0000256" key="4">
    <source>
        <dbReference type="ARBA" id="ARBA00022723"/>
    </source>
</evidence>
<organism evidence="7">
    <name type="scientific">Scrofimicrobium appendicitidis</name>
    <dbReference type="NCBI Taxonomy" id="3079930"/>
    <lineage>
        <taxon>Bacteria</taxon>
        <taxon>Bacillati</taxon>
        <taxon>Actinomycetota</taxon>
        <taxon>Actinomycetes</taxon>
        <taxon>Actinomycetales</taxon>
        <taxon>Actinomycetaceae</taxon>
        <taxon>Scrofimicrobium</taxon>
    </lineage>
</organism>
<dbReference type="GO" id="GO:0008299">
    <property type="term" value="P:isoprenoid biosynthetic process"/>
    <property type="evidence" value="ECO:0007669"/>
    <property type="project" value="InterPro"/>
</dbReference>
<reference evidence="7" key="1">
    <citation type="submission" date="2023-11" db="EMBL/GenBank/DDBJ databases">
        <title>Scrofimicrobium hongkongense sp. nov., isolated from a patient with peritonitis.</title>
        <authorList>
            <person name="Lao H.Y."/>
            <person name="Wong A.Y.P."/>
            <person name="Ng T.L."/>
            <person name="Wong R.Y.L."/>
            <person name="Yau M.C.Y."/>
            <person name="Lam J.Y.W."/>
            <person name="Siu G.K.H."/>
        </authorList>
    </citation>
    <scope>NUCLEOTIDE SEQUENCE</scope>
    <source>
        <strain evidence="7">R131</strain>
    </source>
</reference>
<gene>
    <name evidence="7" type="ORF">SAC06_08975</name>
</gene>
<dbReference type="PANTHER" id="PTHR12001">
    <property type="entry name" value="GERANYLGERANYL PYROPHOSPHATE SYNTHASE"/>
    <property type="match status" value="1"/>
</dbReference>
<comment type="cofactor">
    <cofactor evidence="1">
        <name>Mg(2+)</name>
        <dbReference type="ChEBI" id="CHEBI:18420"/>
    </cofactor>
</comment>
<dbReference type="PROSITE" id="PS00444">
    <property type="entry name" value="POLYPRENYL_SYNTHASE_2"/>
    <property type="match status" value="1"/>
</dbReference>
<sequence length="310" mass="33599">MEHVENLLVQSTSSRRGFVSELIGHLSSAGGKRLRPVLTLVSAQLGQDEPRDEVIKAAVVVEMTHLASLYHDDVMDSAPTRRGVDSAQHLWGNNRAILAGDVLFARASLLTAELGPETVSYHARIFERMCEGQLNESFGPTAQDDPVEFYLQVLADKTGALVAAAAYLGAMHGGASEEHARIVEEFGERIGVAFQIADDVLDLTSPRELSGKTPGTDLREGVDTLPVLLLRRREDADSQRILALLDTDLSSDRALAEVVDAICAHPVLEETRQMARDWAKAAEDALAPLPDSEAKTALLAFAAQMVDRKV</sequence>
<dbReference type="SUPFAM" id="SSF48576">
    <property type="entry name" value="Terpenoid synthases"/>
    <property type="match status" value="1"/>
</dbReference>
<dbReference type="InterPro" id="IPR000092">
    <property type="entry name" value="Polyprenyl_synt"/>
</dbReference>
<proteinExistence type="inferred from homology"/>
<keyword evidence="5" id="KW-0460">Magnesium</keyword>
<evidence type="ECO:0000256" key="2">
    <source>
        <dbReference type="ARBA" id="ARBA00006706"/>
    </source>
</evidence>
<name>A0AAU7VA88_9ACTO</name>
<dbReference type="RefSeq" id="WP_350259182.1">
    <property type="nucleotide sequence ID" value="NZ_CP138335.1"/>
</dbReference>
<accession>A0AAU7VA88</accession>
<comment type="similarity">
    <text evidence="2 6">Belongs to the FPP/GGPP synthase family.</text>
</comment>
<dbReference type="AlphaFoldDB" id="A0AAU7VA88"/>
<dbReference type="EMBL" id="CP138335">
    <property type="protein sequence ID" value="XBW08980.1"/>
    <property type="molecule type" value="Genomic_DNA"/>
</dbReference>
<keyword evidence="3 6" id="KW-0808">Transferase</keyword>
<evidence type="ECO:0000256" key="6">
    <source>
        <dbReference type="RuleBase" id="RU004466"/>
    </source>
</evidence>
<evidence type="ECO:0000256" key="3">
    <source>
        <dbReference type="ARBA" id="ARBA00022679"/>
    </source>
</evidence>
<dbReference type="CDD" id="cd00685">
    <property type="entry name" value="Trans_IPPS_HT"/>
    <property type="match status" value="1"/>
</dbReference>
<dbReference type="PANTHER" id="PTHR12001:SF69">
    <property type="entry name" value="ALL TRANS-POLYPRENYL-DIPHOSPHATE SYNTHASE PDSS1"/>
    <property type="match status" value="1"/>
</dbReference>
<dbReference type="SFLD" id="SFLDG01017">
    <property type="entry name" value="Polyprenyl_Transferase_Like"/>
    <property type="match status" value="1"/>
</dbReference>
<dbReference type="Pfam" id="PF00348">
    <property type="entry name" value="polyprenyl_synt"/>
    <property type="match status" value="1"/>
</dbReference>
<evidence type="ECO:0000313" key="7">
    <source>
        <dbReference type="EMBL" id="XBW08980.1"/>
    </source>
</evidence>
<dbReference type="Gene3D" id="1.10.600.10">
    <property type="entry name" value="Farnesyl Diphosphate Synthase"/>
    <property type="match status" value="1"/>
</dbReference>
<evidence type="ECO:0000256" key="5">
    <source>
        <dbReference type="ARBA" id="ARBA00022842"/>
    </source>
</evidence>
<dbReference type="InterPro" id="IPR008949">
    <property type="entry name" value="Isoprenoid_synthase_dom_sf"/>
</dbReference>
<keyword evidence="4" id="KW-0479">Metal-binding</keyword>
<dbReference type="KEGG" id="sapp:SAC06_08975"/>